<proteinExistence type="predicted"/>
<dbReference type="Gene3D" id="3.30.300.30">
    <property type="match status" value="1"/>
</dbReference>
<dbReference type="HOGENOM" id="CLU_000022_59_0_5"/>
<dbReference type="EMBL" id="CP000250">
    <property type="protein sequence ID" value="ABD05863.1"/>
    <property type="molecule type" value="Genomic_DNA"/>
</dbReference>
<organism evidence="3 4">
    <name type="scientific">Rhodopseudomonas palustris (strain HaA2)</name>
    <dbReference type="NCBI Taxonomy" id="316058"/>
    <lineage>
        <taxon>Bacteria</taxon>
        <taxon>Pseudomonadati</taxon>
        <taxon>Pseudomonadota</taxon>
        <taxon>Alphaproteobacteria</taxon>
        <taxon>Hyphomicrobiales</taxon>
        <taxon>Nitrobacteraceae</taxon>
        <taxon>Rhodopseudomonas</taxon>
    </lineage>
</organism>
<dbReference type="PANTHER" id="PTHR43767:SF1">
    <property type="entry name" value="NONRIBOSOMAL PEPTIDE SYNTHASE PES1 (EUROFUNG)-RELATED"/>
    <property type="match status" value="1"/>
</dbReference>
<evidence type="ECO:0000259" key="1">
    <source>
        <dbReference type="Pfam" id="PF00501"/>
    </source>
</evidence>
<keyword evidence="4" id="KW-1185">Reference proteome</keyword>
<dbReference type="InterPro" id="IPR042099">
    <property type="entry name" value="ANL_N_sf"/>
</dbReference>
<keyword evidence="3" id="KW-0436">Ligase</keyword>
<evidence type="ECO:0000313" key="4">
    <source>
        <dbReference type="Proteomes" id="UP000008809"/>
    </source>
</evidence>
<dbReference type="STRING" id="316058.RPB_1153"/>
<dbReference type="Gene3D" id="3.40.50.12780">
    <property type="entry name" value="N-terminal domain of ligase-like"/>
    <property type="match status" value="1"/>
</dbReference>
<dbReference type="GO" id="GO:0016878">
    <property type="term" value="F:acid-thiol ligase activity"/>
    <property type="evidence" value="ECO:0007669"/>
    <property type="project" value="UniProtKB-ARBA"/>
</dbReference>
<dbReference type="InterPro" id="IPR045851">
    <property type="entry name" value="AMP-bd_C_sf"/>
</dbReference>
<accession>Q2J0Z7</accession>
<dbReference type="InterPro" id="IPR025110">
    <property type="entry name" value="AMP-bd_C"/>
</dbReference>
<dbReference type="InterPro" id="IPR050237">
    <property type="entry name" value="ATP-dep_AMP-bd_enzyme"/>
</dbReference>
<dbReference type="KEGG" id="rpb:RPB_1153"/>
<gene>
    <name evidence="3" type="ordered locus">RPB_1153</name>
</gene>
<dbReference type="eggNOG" id="COG0318">
    <property type="taxonomic scope" value="Bacteria"/>
</dbReference>
<feature type="domain" description="AMP-dependent synthetase/ligase" evidence="1">
    <location>
        <begin position="45"/>
        <end position="385"/>
    </location>
</feature>
<name>Q2J0Z7_RHOP2</name>
<dbReference type="Pfam" id="PF00501">
    <property type="entry name" value="AMP-binding"/>
    <property type="match status" value="1"/>
</dbReference>
<feature type="domain" description="AMP-binding enzyme C-terminal" evidence="2">
    <location>
        <begin position="436"/>
        <end position="511"/>
    </location>
</feature>
<dbReference type="SUPFAM" id="SSF56801">
    <property type="entry name" value="Acetyl-CoA synthetase-like"/>
    <property type="match status" value="1"/>
</dbReference>
<dbReference type="InterPro" id="IPR020845">
    <property type="entry name" value="AMP-binding_CS"/>
</dbReference>
<evidence type="ECO:0000313" key="3">
    <source>
        <dbReference type="EMBL" id="ABD05863.1"/>
    </source>
</evidence>
<reference evidence="3 4" key="1">
    <citation type="submission" date="2006-01" db="EMBL/GenBank/DDBJ databases">
        <title>Complete sequence of Rhodopseudomonas palustris HaA2.</title>
        <authorList>
            <consortium name="US DOE Joint Genome Institute"/>
            <person name="Copeland A."/>
            <person name="Lucas S."/>
            <person name="Lapidus A."/>
            <person name="Barry K."/>
            <person name="Detter J.C."/>
            <person name="Glavina T."/>
            <person name="Hammon N."/>
            <person name="Israni S."/>
            <person name="Pitluck S."/>
            <person name="Chain P."/>
            <person name="Malfatti S."/>
            <person name="Shin M."/>
            <person name="Vergez L."/>
            <person name="Schmutz J."/>
            <person name="Larimer F."/>
            <person name="Land M."/>
            <person name="Hauser L."/>
            <person name="Pelletier D.A."/>
            <person name="Kyrpides N."/>
            <person name="Anderson I."/>
            <person name="Oda Y."/>
            <person name="Harwood C.S."/>
            <person name="Richardson P."/>
        </authorList>
    </citation>
    <scope>NUCLEOTIDE SEQUENCE [LARGE SCALE GENOMIC DNA]</scope>
    <source>
        <strain evidence="3 4">HaA2</strain>
    </source>
</reference>
<dbReference type="PROSITE" id="PS00455">
    <property type="entry name" value="AMP_BINDING"/>
    <property type="match status" value="1"/>
</dbReference>
<dbReference type="AlphaFoldDB" id="Q2J0Z7"/>
<dbReference type="PANTHER" id="PTHR43767">
    <property type="entry name" value="LONG-CHAIN-FATTY-ACID--COA LIGASE"/>
    <property type="match status" value="1"/>
</dbReference>
<protein>
    <submittedName>
        <fullName evidence="3">AMP-dependent synthetase and ligase</fullName>
    </submittedName>
</protein>
<evidence type="ECO:0000259" key="2">
    <source>
        <dbReference type="Pfam" id="PF13193"/>
    </source>
</evidence>
<dbReference type="Proteomes" id="UP000008809">
    <property type="component" value="Chromosome"/>
</dbReference>
<dbReference type="InterPro" id="IPR000873">
    <property type="entry name" value="AMP-dep_synth/lig_dom"/>
</dbReference>
<sequence length="535" mass="57895">MTNSEYTDWTETSVAVSVQLRSRPLWSAFMSWPSRNLGCCFDPSAQPDKVAIIDLRRPEQPQEITYAALDAACDAVARGLLGRGLTRGDRVGILSLNSAPMIAAYLGIMRAGLVAVPISFKLARDTVDYIVKDADLRAVFHDHERAATVPDGVLGIDFDAPDGYAALLDHGPFTAIEPQAREVATILYTSGSTGMPKGVLLSHESQMWALDTAARAGDRSQHRYIVAAPMFHMNATISAKTALHAGASMVLLPSFDARLYAQAIAKYRVTWLTSVPTMLAMMARERDLIATLDFSSVSHVMMGSAPLTKALVEKVQGIFPGAAISNAYGTTEAGPGVFGPHPDGLPRPDTAVGYPTEGALAELREGPSPDEGVLYMKNPMLMEGYNNRPEKTAEVMRDGWYRSGDIMRRDAHGFFHFLGRADDMFVVGGENVWPGEVEKLIERMPGVHQAAVVPVPDDIKGTLPFAFVVKQDGAAIDEAAVKTFTIANGPAFAHPRFVEFRAAIALSATNKPDRRLLTEEAQQIAAKRRAAGERG</sequence>
<dbReference type="Pfam" id="PF13193">
    <property type="entry name" value="AMP-binding_C"/>
    <property type="match status" value="1"/>
</dbReference>